<keyword evidence="3" id="KW-1185">Reference proteome</keyword>
<evidence type="ECO:0000313" key="2">
    <source>
        <dbReference type="EMBL" id="EHR60381.1"/>
    </source>
</evidence>
<gene>
    <name evidence="2" type="ORF">SaccyDRAFT_1478</name>
</gene>
<feature type="transmembrane region" description="Helical" evidence="1">
    <location>
        <begin position="20"/>
        <end position="41"/>
    </location>
</feature>
<protein>
    <submittedName>
        <fullName evidence="2">Uncharacterized protein</fullName>
    </submittedName>
</protein>
<dbReference type="STRING" id="882082.SaccyDRAFT_1478"/>
<keyword evidence="1" id="KW-0812">Transmembrane</keyword>
<dbReference type="HOGENOM" id="CLU_3221665_0_0_11"/>
<proteinExistence type="predicted"/>
<name>H5XEY7_9PSEU</name>
<sequence length="44" mass="4616">MTLALVNDRDRPRSEIVDDVAAALAPVAIDGAMLLAGVVLAQRK</sequence>
<reference evidence="2 3" key="1">
    <citation type="submission" date="2011-11" db="EMBL/GenBank/DDBJ databases">
        <title>The Noncontiguous Finished sequence of Saccharomonospora cyanea NA-134.</title>
        <authorList>
            <consortium name="US DOE Joint Genome Institute"/>
            <person name="Lucas S."/>
            <person name="Han J."/>
            <person name="Lapidus A."/>
            <person name="Cheng J.-F."/>
            <person name="Goodwin L."/>
            <person name="Pitluck S."/>
            <person name="Peters L."/>
            <person name="Ovchinnikova G."/>
            <person name="Lu M."/>
            <person name="Detter J.C."/>
            <person name="Han C."/>
            <person name="Tapia R."/>
            <person name="Land M."/>
            <person name="Hauser L."/>
            <person name="Kyrpides N."/>
            <person name="Ivanova N."/>
            <person name="Pagani I."/>
            <person name="Brambilla E.-M."/>
            <person name="Klenk H.-P."/>
            <person name="Woyke T."/>
        </authorList>
    </citation>
    <scope>NUCLEOTIDE SEQUENCE [LARGE SCALE GENOMIC DNA]</scope>
    <source>
        <strain evidence="2 3">NA-134</strain>
    </source>
</reference>
<keyword evidence="1" id="KW-1133">Transmembrane helix</keyword>
<dbReference type="Proteomes" id="UP000002791">
    <property type="component" value="Chromosome"/>
</dbReference>
<organism evidence="2 3">
    <name type="scientific">Saccharomonospora cyanea NA-134</name>
    <dbReference type="NCBI Taxonomy" id="882082"/>
    <lineage>
        <taxon>Bacteria</taxon>
        <taxon>Bacillati</taxon>
        <taxon>Actinomycetota</taxon>
        <taxon>Actinomycetes</taxon>
        <taxon>Pseudonocardiales</taxon>
        <taxon>Pseudonocardiaceae</taxon>
        <taxon>Saccharomonospora</taxon>
    </lineage>
</organism>
<evidence type="ECO:0000313" key="3">
    <source>
        <dbReference type="Proteomes" id="UP000002791"/>
    </source>
</evidence>
<dbReference type="AlphaFoldDB" id="H5XEY7"/>
<accession>H5XEY7</accession>
<keyword evidence="1" id="KW-0472">Membrane</keyword>
<dbReference type="EMBL" id="CM001440">
    <property type="protein sequence ID" value="EHR60381.1"/>
    <property type="molecule type" value="Genomic_DNA"/>
</dbReference>
<evidence type="ECO:0000256" key="1">
    <source>
        <dbReference type="SAM" id="Phobius"/>
    </source>
</evidence>